<dbReference type="InterPro" id="IPR006270">
    <property type="entry name" value="Strep_his_triad_rpt"/>
</dbReference>
<feature type="region of interest" description="Disordered" evidence="1">
    <location>
        <begin position="238"/>
        <end position="291"/>
    </location>
</feature>
<sequence length="1194" mass="135279">MKKKKVVVGSVAALLVGLSVCSYQLVRYQSQERQNNRVAYIEDTASAKKTNDHMNGAIKALSPEEVSAKENIEAEQIVVKITDQGYVTSHGDHFHYYNGKVPYDAIFSEELLMTDPHYVLQDDHIVNEVKNGYIIKVDGRYYLYLSDKQKRDNVRNKEEIERQQQISPEDSPNKHSNDAHKAKDGRYSTDDGYVFHPSDVIEDTGDGFIVPHGNHFHFIPKKDLSPSELQAAQDYWNRQKKNKKQEEAPTPPSTNPSHPPQSKPQPKPGNDQAQPKPDNDKPQADPIGDDLPSLLALLDATPLSQRHVEEDGLVFDPRKIIKKTEFGVVVPHGDHYHFIPYSQLSPLERKIVNLIKVGDGPHSSGPAQPAPPKPKKPTPPSTDKQEEPSKPDTHEVPFDVNQIISGDKDGYVIAHGDHTHYFYKKHLTPEQIQAAEAALAKKKNGDGTTDASKLQSLPLEEFSRDASDQEKMDYIAKAYGIPLEAIRSSNDYFVFNNPDHAYDPTHIHPYAVLKKNVRIPLVTGQADLDLLNELYTTALRSGVSPYRLKIENGTFVVPHDGHNHYIRIQTENIQQALKSRLPMIQSIYVSGSYDGKVVREKIDQLIAESKRINANNPAYHRQVIFALESFWETVSRLASNSTEGYLAALDTFNQQYIQKNVEFVPNEESVTDKQYRALVAKVEGISFEGLEMTKEEFLASIQEASLSKDGAALEKAAALLDVLEKLDKQPGIAGADLLRQLYENYRNPRLSTATRERVEEAILLLYKSQVEKWNLTEIRKNFLANLRLRDEMLKELAESNQENPIAQSLLDKEKVRDISYTERVGRFLDEVYGVDGVKQDETSREIKLFLKKLVQNLRHIQDRQLRRRLNELIETYLSRAYDSQTDKALLLLEVKELPNYIQSIEAHPERLGKKNTEITYTAEEIAQAKKAGKYTTSDGYIFDPKDIEADEGDAYVVPHQGHSHWIPKADLSENERRLAEYYAKVKGLVPPTKEDTPDVTPPANSDAETPKESAEAMYERVVAAKRIPLDKLPYNTAYVVGYKNGRLIIPHYDHYHNIALSWFDNGLYKVPEGYTLEDLLATVKYYIEHPEERPGSNQGWGKDASVEPDDNTSEEEVEEDEEELDEYTAALNERAAAFGMNSKEFESALITLSLRYGVSMEQLTYDAPNKTVTFTDKEGHTRIISIPQLTEVTQ</sequence>
<dbReference type="InterPro" id="IPR023832">
    <property type="entry name" value="His_triad_protein"/>
</dbReference>
<proteinExistence type="predicted"/>
<dbReference type="Proteomes" id="UP000281771">
    <property type="component" value="Unassembled WGS sequence"/>
</dbReference>
<dbReference type="Gene3D" id="3.10.50.90">
    <property type="match status" value="5"/>
</dbReference>
<feature type="region of interest" description="Disordered" evidence="1">
    <location>
        <begin position="152"/>
        <end position="190"/>
    </location>
</feature>
<feature type="region of interest" description="Disordered" evidence="1">
    <location>
        <begin position="357"/>
        <end position="398"/>
    </location>
</feature>
<dbReference type="AlphaFoldDB" id="A0A3P1VED1"/>
<dbReference type="NCBIfam" id="TIGR01363">
    <property type="entry name" value="strep_his_triad"/>
    <property type="match status" value="2"/>
</dbReference>
<feature type="compositionally biased region" description="Pro residues" evidence="1">
    <location>
        <begin position="249"/>
        <end position="267"/>
    </location>
</feature>
<dbReference type="InterPro" id="IPR037228">
    <property type="entry name" value="PhtA_dom_sf"/>
</dbReference>
<organism evidence="2 3">
    <name type="scientific">Streptococcus minor</name>
    <dbReference type="NCBI Taxonomy" id="229549"/>
    <lineage>
        <taxon>Bacteria</taxon>
        <taxon>Bacillati</taxon>
        <taxon>Bacillota</taxon>
        <taxon>Bacilli</taxon>
        <taxon>Lactobacillales</taxon>
        <taxon>Streptococcaceae</taxon>
        <taxon>Streptococcus</taxon>
    </lineage>
</organism>
<gene>
    <name evidence="2" type="ORF">EII38_03235</name>
</gene>
<reference evidence="2 3" key="1">
    <citation type="submission" date="2018-11" db="EMBL/GenBank/DDBJ databases">
        <title>Genomes From Bacteria Associated with the Canine Oral Cavity: a Test Case for Automated Genome-Based Taxonomic Assignment.</title>
        <authorList>
            <person name="Coil D.A."/>
            <person name="Jospin G."/>
            <person name="Darling A.E."/>
            <person name="Wallis C."/>
            <person name="Davis I.J."/>
            <person name="Harris S."/>
            <person name="Eisen J.A."/>
            <person name="Holcombe L.J."/>
            <person name="O'Flynn C."/>
        </authorList>
    </citation>
    <scope>NUCLEOTIDE SEQUENCE [LARGE SCALE GENOMIC DNA]</scope>
    <source>
        <strain evidence="2 3">OH4621_COT-116</strain>
    </source>
</reference>
<feature type="compositionally biased region" description="Pro residues" evidence="1">
    <location>
        <begin position="368"/>
        <end position="380"/>
    </location>
</feature>
<name>A0A3P1VED1_9STRE</name>
<dbReference type="EMBL" id="RQZA01000002">
    <property type="protein sequence ID" value="RRD31780.1"/>
    <property type="molecule type" value="Genomic_DNA"/>
</dbReference>
<dbReference type="SUPFAM" id="SSF142887">
    <property type="entry name" value="PhtA domain-like"/>
    <property type="match status" value="4"/>
</dbReference>
<dbReference type="RefSeq" id="WP_124776024.1">
    <property type="nucleotide sequence ID" value="NZ_RQZA01000002.1"/>
</dbReference>
<protein>
    <submittedName>
        <fullName evidence="2">Pneumococcal-type histidine triad protein</fullName>
    </submittedName>
</protein>
<feature type="compositionally biased region" description="Basic and acidic residues" evidence="1">
    <location>
        <begin position="383"/>
        <end position="397"/>
    </location>
</feature>
<feature type="region of interest" description="Disordered" evidence="1">
    <location>
        <begin position="990"/>
        <end position="1013"/>
    </location>
</feature>
<evidence type="ECO:0000313" key="3">
    <source>
        <dbReference type="Proteomes" id="UP000281771"/>
    </source>
</evidence>
<keyword evidence="3" id="KW-1185">Reference proteome</keyword>
<dbReference type="STRING" id="1123309.GCA_000377005_01009"/>
<feature type="region of interest" description="Disordered" evidence="1">
    <location>
        <begin position="1091"/>
        <end position="1122"/>
    </location>
</feature>
<accession>A0A3P1VED1</accession>
<dbReference type="Pfam" id="PF04270">
    <property type="entry name" value="Strep_his_triad"/>
    <property type="match status" value="7"/>
</dbReference>
<feature type="compositionally biased region" description="Basic and acidic residues" evidence="1">
    <location>
        <begin position="152"/>
        <end position="162"/>
    </location>
</feature>
<comment type="caution">
    <text evidence="2">The sequence shown here is derived from an EMBL/GenBank/DDBJ whole genome shotgun (WGS) entry which is preliminary data.</text>
</comment>
<feature type="compositionally biased region" description="Basic and acidic residues" evidence="1">
    <location>
        <begin position="171"/>
        <end position="189"/>
    </location>
</feature>
<evidence type="ECO:0000313" key="2">
    <source>
        <dbReference type="EMBL" id="RRD31780.1"/>
    </source>
</evidence>
<evidence type="ECO:0000256" key="1">
    <source>
        <dbReference type="SAM" id="MobiDB-lite"/>
    </source>
</evidence>
<feature type="compositionally biased region" description="Acidic residues" evidence="1">
    <location>
        <begin position="1106"/>
        <end position="1122"/>
    </location>
</feature>